<evidence type="ECO:0000313" key="4">
    <source>
        <dbReference type="Proteomes" id="UP000580250"/>
    </source>
</evidence>
<dbReference type="InterPro" id="IPR043502">
    <property type="entry name" value="DNA/RNA_pol_sf"/>
</dbReference>
<feature type="domain" description="Reverse transcriptase" evidence="2">
    <location>
        <begin position="22"/>
        <end position="288"/>
    </location>
</feature>
<dbReference type="PROSITE" id="PS50878">
    <property type="entry name" value="RT_POL"/>
    <property type="match status" value="1"/>
</dbReference>
<accession>A0A6V7WBV9</accession>
<comment type="caution">
    <text evidence="3">The sequence shown here is derived from an EMBL/GenBank/DDBJ whole genome shotgun (WGS) entry which is preliminary data.</text>
</comment>
<dbReference type="Pfam" id="PF00078">
    <property type="entry name" value="RVT_1"/>
    <property type="match status" value="1"/>
</dbReference>
<name>A0A6V7WBV9_MELEN</name>
<protein>
    <recommendedName>
        <fullName evidence="2">Reverse transcriptase domain-containing protein</fullName>
    </recommendedName>
</protein>
<dbReference type="SUPFAM" id="SSF56672">
    <property type="entry name" value="DNA/RNA polymerases"/>
    <property type="match status" value="1"/>
</dbReference>
<keyword evidence="1" id="KW-0732">Signal</keyword>
<reference evidence="3 4" key="1">
    <citation type="submission" date="2020-08" db="EMBL/GenBank/DDBJ databases">
        <authorList>
            <person name="Koutsovoulos G."/>
            <person name="Danchin GJ E."/>
        </authorList>
    </citation>
    <scope>NUCLEOTIDE SEQUENCE [LARGE SCALE GENOMIC DNA]</scope>
</reference>
<dbReference type="PANTHER" id="PTHR33332">
    <property type="entry name" value="REVERSE TRANSCRIPTASE DOMAIN-CONTAINING PROTEIN"/>
    <property type="match status" value="1"/>
</dbReference>
<evidence type="ECO:0000313" key="3">
    <source>
        <dbReference type="EMBL" id="CAD2184476.1"/>
    </source>
</evidence>
<dbReference type="AlphaFoldDB" id="A0A6V7WBV9"/>
<dbReference type="CDD" id="cd01650">
    <property type="entry name" value="RT_nLTR_like"/>
    <property type="match status" value="1"/>
</dbReference>
<evidence type="ECO:0000259" key="2">
    <source>
        <dbReference type="PROSITE" id="PS50878"/>
    </source>
</evidence>
<dbReference type="EMBL" id="CAJEWN010000503">
    <property type="protein sequence ID" value="CAD2184476.1"/>
    <property type="molecule type" value="Genomic_DNA"/>
</dbReference>
<feature type="chain" id="PRO_5028217748" description="Reverse transcriptase domain-containing protein" evidence="1">
    <location>
        <begin position="22"/>
        <end position="489"/>
    </location>
</feature>
<dbReference type="InterPro" id="IPR000477">
    <property type="entry name" value="RT_dom"/>
</dbReference>
<evidence type="ECO:0000256" key="1">
    <source>
        <dbReference type="SAM" id="SignalP"/>
    </source>
</evidence>
<gene>
    <name evidence="3" type="ORF">MENT_LOCUS36835</name>
</gene>
<sequence>MPSKFIKIFALMLLLISLSEAFRQQSVGIPQSWKVSYITPVFKKGDKNNAENYRPISITSTICRVLERIILNSLLIHLEENNIISESQFGFLKKRSTTTQLIFTFSHWYRAVLESKNVDCAYIDLKHAFDSVPIRFLLYKLFNIGIRGKLLNWISAFLTNRTAKVKINNTFSTSFQIHSGVPQGSILGPILFLIYINDITCVIPDNINKCLFADDLKIFQVFKNTENTNSLQNALNNVYQWSSDWALEISIQKTSILHIGSKNPKYTYTLKEKNLQITSTVKDLGITFTNDLSFDLHCSIIIRKAYARAISILNYIHTSNPKVWALAFKSYVRPLLEYATVIWSPKTKYLIEKIEKIQKWYTRIALSKCKIIYKNYSERLITFNLESLALRRSLYDLTMIYRIIFKFTHLSSTGLFELNERPTRNKHKFQIKVQRKNSKTEHWLCNRAVNLWNLLPTSIIDSSNPRIFWNSLRSYLINLENTNPCFIYY</sequence>
<dbReference type="PRINTS" id="PR01345">
    <property type="entry name" value="CERVTRCPTASE"/>
</dbReference>
<dbReference type="Proteomes" id="UP000580250">
    <property type="component" value="Unassembled WGS sequence"/>
</dbReference>
<proteinExistence type="predicted"/>
<feature type="signal peptide" evidence="1">
    <location>
        <begin position="1"/>
        <end position="21"/>
    </location>
</feature>
<dbReference type="OrthoDB" id="5875724at2759"/>
<organism evidence="3 4">
    <name type="scientific">Meloidogyne enterolobii</name>
    <name type="common">Root-knot nematode worm</name>
    <name type="synonym">Meloidogyne mayaguensis</name>
    <dbReference type="NCBI Taxonomy" id="390850"/>
    <lineage>
        <taxon>Eukaryota</taxon>
        <taxon>Metazoa</taxon>
        <taxon>Ecdysozoa</taxon>
        <taxon>Nematoda</taxon>
        <taxon>Chromadorea</taxon>
        <taxon>Rhabditida</taxon>
        <taxon>Tylenchina</taxon>
        <taxon>Tylenchomorpha</taxon>
        <taxon>Tylenchoidea</taxon>
        <taxon>Meloidogynidae</taxon>
        <taxon>Meloidogyninae</taxon>
        <taxon>Meloidogyne</taxon>
    </lineage>
</organism>